<reference evidence="1 2" key="1">
    <citation type="journal article" date="2005" name="DNA Res.">
        <title>Complete genome sequence of the facultative anaerobic magnetotactic bacterium Magnetospirillum sp. strain AMB-1.</title>
        <authorList>
            <person name="Matsunaga T."/>
            <person name="Okamura Y."/>
            <person name="Fukuda Y."/>
            <person name="Wahyudi A.T."/>
            <person name="Murase Y."/>
            <person name="Takeyama H."/>
        </authorList>
    </citation>
    <scope>NUCLEOTIDE SEQUENCE [LARGE SCALE GENOMIC DNA]</scope>
    <source>
        <strain evidence="2">ATCC 700264 / AMB-1</strain>
    </source>
</reference>
<dbReference type="Proteomes" id="UP000007058">
    <property type="component" value="Chromosome"/>
</dbReference>
<keyword evidence="2" id="KW-1185">Reference proteome</keyword>
<dbReference type="AlphaFoldDB" id="Q2W941"/>
<dbReference type="STRING" id="342108.amb0830"/>
<organism evidence="1 2">
    <name type="scientific">Paramagnetospirillum magneticum (strain ATCC 700264 / AMB-1)</name>
    <name type="common">Magnetospirillum magneticum</name>
    <dbReference type="NCBI Taxonomy" id="342108"/>
    <lineage>
        <taxon>Bacteria</taxon>
        <taxon>Pseudomonadati</taxon>
        <taxon>Pseudomonadota</taxon>
        <taxon>Alphaproteobacteria</taxon>
        <taxon>Rhodospirillales</taxon>
        <taxon>Magnetospirillaceae</taxon>
        <taxon>Paramagnetospirillum</taxon>
    </lineage>
</organism>
<dbReference type="EMBL" id="AP007255">
    <property type="protein sequence ID" value="BAE49634.1"/>
    <property type="molecule type" value="Genomic_DNA"/>
</dbReference>
<accession>Q2W941</accession>
<sequence>MPWRPGCGRMPGVSSTGVPSVKYRILVLLPLLLGACAAGNPWVNPQLPKDQWGRDYSACRRSADRSSGFRDDGRDTYSPTRDYERAQAKRIYDAELNACMRGLGYFPAPKN</sequence>
<protein>
    <submittedName>
        <fullName evidence="1">Uncharacterized protein</fullName>
    </submittedName>
</protein>
<evidence type="ECO:0000313" key="1">
    <source>
        <dbReference type="EMBL" id="BAE49634.1"/>
    </source>
</evidence>
<dbReference type="HOGENOM" id="CLU_2155270_0_0_5"/>
<evidence type="ECO:0000313" key="2">
    <source>
        <dbReference type="Proteomes" id="UP000007058"/>
    </source>
</evidence>
<dbReference type="KEGG" id="mag:amb0830"/>
<gene>
    <name evidence="1" type="ordered locus">amb0830</name>
</gene>
<name>Q2W941_PARM1</name>
<proteinExistence type="predicted"/>